<keyword evidence="1" id="KW-0547">Nucleotide-binding</keyword>
<evidence type="ECO:0000259" key="3">
    <source>
        <dbReference type="PROSITE" id="PS51084"/>
    </source>
</evidence>
<dbReference type="EMBL" id="JAVDYE010000001">
    <property type="protein sequence ID" value="MDR7385339.1"/>
    <property type="molecule type" value="Genomic_DNA"/>
</dbReference>
<feature type="domain" description="HIT" evidence="3">
    <location>
        <begin position="45"/>
        <end position="154"/>
    </location>
</feature>
<sequence length="190" mass="20794">MEPTVQDAADFGPPDDGQQRLWTPHRMVYIGGQDKPADSTVGQCPFCRIPQGDDEQGLVVARGQRCYVVLNLYPYNSGHLMVLPYRHVSDYTDLDADETVELAQMTQQAMRVSRAVYAPAGFNLGINQGEVAGAGIAAHLHQHVVPRWLGDANFLPVVGQTKALPELLGETRRRLAEAWVTAGGGNQEEN</sequence>
<keyword evidence="4" id="KW-0548">Nucleotidyltransferase</keyword>
<dbReference type="Pfam" id="PF01230">
    <property type="entry name" value="HIT"/>
    <property type="match status" value="1"/>
</dbReference>
<gene>
    <name evidence="4" type="ORF">J2S48_004854</name>
</gene>
<evidence type="ECO:0000313" key="4">
    <source>
        <dbReference type="EMBL" id="MDR7385339.1"/>
    </source>
</evidence>
<name>A0ABU2CVH1_9MICO</name>
<dbReference type="InterPro" id="IPR011146">
    <property type="entry name" value="HIT-like"/>
</dbReference>
<dbReference type="PANTHER" id="PTHR42997:SF1">
    <property type="entry name" value="AP-4-A PHOSPHORYLASE"/>
    <property type="match status" value="1"/>
</dbReference>
<evidence type="ECO:0000256" key="1">
    <source>
        <dbReference type="ARBA" id="ARBA00022741"/>
    </source>
</evidence>
<proteinExistence type="predicted"/>
<dbReference type="Proteomes" id="UP001183585">
    <property type="component" value="Unassembled WGS sequence"/>
</dbReference>
<evidence type="ECO:0000313" key="5">
    <source>
        <dbReference type="Proteomes" id="UP001183585"/>
    </source>
</evidence>
<dbReference type="InterPro" id="IPR052908">
    <property type="entry name" value="AP-4-A_phosphorylase"/>
</dbReference>
<dbReference type="GO" id="GO:0003877">
    <property type="term" value="F:ATP:ADP adenylyltransferase activity"/>
    <property type="evidence" value="ECO:0007669"/>
    <property type="project" value="UniProtKB-EC"/>
</dbReference>
<keyword evidence="5" id="KW-1185">Reference proteome</keyword>
<feature type="short sequence motif" description="Histidine triad motif" evidence="2">
    <location>
        <begin position="139"/>
        <end position="143"/>
    </location>
</feature>
<keyword evidence="4" id="KW-0808">Transferase</keyword>
<reference evidence="4 5" key="1">
    <citation type="submission" date="2023-07" db="EMBL/GenBank/DDBJ databases">
        <title>Sequencing the genomes of 1000 actinobacteria strains.</title>
        <authorList>
            <person name="Klenk H.-P."/>
        </authorList>
    </citation>
    <scope>NUCLEOTIDE SEQUENCE [LARGE SCALE GENOMIC DNA]</scope>
    <source>
        <strain evidence="4 5">DSM 45554</strain>
    </source>
</reference>
<dbReference type="PROSITE" id="PS51084">
    <property type="entry name" value="HIT_2"/>
    <property type="match status" value="1"/>
</dbReference>
<dbReference type="RefSeq" id="WP_274995270.1">
    <property type="nucleotide sequence ID" value="NZ_JAJQQP010000009.1"/>
</dbReference>
<dbReference type="InterPro" id="IPR036265">
    <property type="entry name" value="HIT-like_sf"/>
</dbReference>
<dbReference type="SUPFAM" id="SSF54197">
    <property type="entry name" value="HIT-like"/>
    <property type="match status" value="1"/>
</dbReference>
<protein>
    <submittedName>
        <fullName evidence="4">ATP adenylyltransferase</fullName>
        <ecNumber evidence="4">2.7.7.53</ecNumber>
    </submittedName>
</protein>
<dbReference type="CDD" id="cd01275">
    <property type="entry name" value="FHIT"/>
    <property type="match status" value="1"/>
</dbReference>
<dbReference type="Gene3D" id="3.30.428.10">
    <property type="entry name" value="HIT-like"/>
    <property type="match status" value="1"/>
</dbReference>
<organism evidence="4 5">
    <name type="scientific">Promicromonospora iranensis</name>
    <dbReference type="NCBI Taxonomy" id="1105144"/>
    <lineage>
        <taxon>Bacteria</taxon>
        <taxon>Bacillati</taxon>
        <taxon>Actinomycetota</taxon>
        <taxon>Actinomycetes</taxon>
        <taxon>Micrococcales</taxon>
        <taxon>Promicromonosporaceae</taxon>
        <taxon>Promicromonospora</taxon>
    </lineage>
</organism>
<dbReference type="EC" id="2.7.7.53" evidence="4"/>
<evidence type="ECO:0000256" key="2">
    <source>
        <dbReference type="PROSITE-ProRule" id="PRU00464"/>
    </source>
</evidence>
<dbReference type="InterPro" id="IPR039383">
    <property type="entry name" value="FHIT"/>
</dbReference>
<dbReference type="PANTHER" id="PTHR42997">
    <property type="entry name" value="HIT FAMILY HYDROLASE"/>
    <property type="match status" value="1"/>
</dbReference>
<comment type="caution">
    <text evidence="4">The sequence shown here is derived from an EMBL/GenBank/DDBJ whole genome shotgun (WGS) entry which is preliminary data.</text>
</comment>
<accession>A0ABU2CVH1</accession>